<dbReference type="AlphaFoldDB" id="A0A382CWM6"/>
<reference evidence="4" key="1">
    <citation type="submission" date="2018-05" db="EMBL/GenBank/DDBJ databases">
        <authorList>
            <person name="Lanie J.A."/>
            <person name="Ng W.-L."/>
            <person name="Kazmierczak K.M."/>
            <person name="Andrzejewski T.M."/>
            <person name="Davidsen T.M."/>
            <person name="Wayne K.J."/>
            <person name="Tettelin H."/>
            <person name="Glass J.I."/>
            <person name="Rusch D."/>
            <person name="Podicherti R."/>
            <person name="Tsui H.-C.T."/>
            <person name="Winkler M.E."/>
        </authorList>
    </citation>
    <scope>NUCLEOTIDE SEQUENCE</scope>
</reference>
<protein>
    <recommendedName>
        <fullName evidence="5">ABC transmembrane type-1 domain-containing protein</fullName>
    </recommendedName>
</protein>
<evidence type="ECO:0000256" key="2">
    <source>
        <dbReference type="ARBA" id="ARBA00022448"/>
    </source>
</evidence>
<proteinExistence type="predicted"/>
<keyword evidence="3" id="KW-1133">Transmembrane helix</keyword>
<dbReference type="PANTHER" id="PTHR43386">
    <property type="entry name" value="OLIGOPEPTIDE TRANSPORT SYSTEM PERMEASE PROTEIN APPC"/>
    <property type="match status" value="1"/>
</dbReference>
<keyword evidence="2" id="KW-0813">Transport</keyword>
<evidence type="ECO:0008006" key="5">
    <source>
        <dbReference type="Google" id="ProtNLM"/>
    </source>
</evidence>
<dbReference type="InterPro" id="IPR050366">
    <property type="entry name" value="BP-dependent_transpt_permease"/>
</dbReference>
<feature type="transmembrane region" description="Helical" evidence="3">
    <location>
        <begin position="33"/>
        <end position="55"/>
    </location>
</feature>
<sequence>MLEAGLSFLGAGIQPPLPSWGQMINIGINFMFFYWHLTLFPTLALAITVMATTLFGDGLRDALDPTINDKN</sequence>
<keyword evidence="3" id="KW-0812">Transmembrane</keyword>
<keyword evidence="3" id="KW-0472">Membrane</keyword>
<evidence type="ECO:0000313" key="4">
    <source>
        <dbReference type="EMBL" id="SVB30259.1"/>
    </source>
</evidence>
<evidence type="ECO:0000256" key="3">
    <source>
        <dbReference type="SAM" id="Phobius"/>
    </source>
</evidence>
<dbReference type="PANTHER" id="PTHR43386:SF1">
    <property type="entry name" value="D,D-DIPEPTIDE TRANSPORT SYSTEM PERMEASE PROTEIN DDPC-RELATED"/>
    <property type="match status" value="1"/>
</dbReference>
<comment type="subcellular location">
    <subcellularLocation>
        <location evidence="1">Cell membrane</location>
        <topology evidence="1">Multi-pass membrane protein</topology>
    </subcellularLocation>
</comment>
<dbReference type="GO" id="GO:0005886">
    <property type="term" value="C:plasma membrane"/>
    <property type="evidence" value="ECO:0007669"/>
    <property type="project" value="UniProtKB-SubCell"/>
</dbReference>
<dbReference type="EMBL" id="UINC01036382">
    <property type="protein sequence ID" value="SVB30259.1"/>
    <property type="molecule type" value="Genomic_DNA"/>
</dbReference>
<evidence type="ECO:0000256" key="1">
    <source>
        <dbReference type="ARBA" id="ARBA00004651"/>
    </source>
</evidence>
<organism evidence="4">
    <name type="scientific">marine metagenome</name>
    <dbReference type="NCBI Taxonomy" id="408172"/>
    <lineage>
        <taxon>unclassified sequences</taxon>
        <taxon>metagenomes</taxon>
        <taxon>ecological metagenomes</taxon>
    </lineage>
</organism>
<gene>
    <name evidence="4" type="ORF">METZ01_LOCUS183113</name>
</gene>
<accession>A0A382CWM6</accession>
<name>A0A382CWM6_9ZZZZ</name>